<sequence length="143" mass="15169">MLETAASPPQMPQRVRGSVVHSGVPREAGPALVGTLTQRRAQWMSAIPSGSSDGGLLDLRALPMTALQWEACLPPPAQLLMAAPLGKEHGRQAARGVARTKQHPRVDVLGLPPCLSSACIGLLRRMTQPQVMRLGRATCLEGP</sequence>
<evidence type="ECO:0000313" key="3">
    <source>
        <dbReference type="Proteomes" id="UP001491310"/>
    </source>
</evidence>
<accession>A0ABR2YAE3</accession>
<keyword evidence="3" id="KW-1185">Reference proteome</keyword>
<dbReference type="Proteomes" id="UP001491310">
    <property type="component" value="Unassembled WGS sequence"/>
</dbReference>
<proteinExistence type="predicted"/>
<organism evidence="2 3">
    <name type="scientific">Coccomyxa subellipsoidea</name>
    <dbReference type="NCBI Taxonomy" id="248742"/>
    <lineage>
        <taxon>Eukaryota</taxon>
        <taxon>Viridiplantae</taxon>
        <taxon>Chlorophyta</taxon>
        <taxon>core chlorophytes</taxon>
        <taxon>Trebouxiophyceae</taxon>
        <taxon>Trebouxiophyceae incertae sedis</taxon>
        <taxon>Coccomyxaceae</taxon>
        <taxon>Coccomyxa</taxon>
    </lineage>
</organism>
<comment type="caution">
    <text evidence="2">The sequence shown here is derived from an EMBL/GenBank/DDBJ whole genome shotgun (WGS) entry which is preliminary data.</text>
</comment>
<gene>
    <name evidence="2" type="ORF">WJX75_000244</name>
</gene>
<evidence type="ECO:0000256" key="1">
    <source>
        <dbReference type="SAM" id="MobiDB-lite"/>
    </source>
</evidence>
<evidence type="ECO:0000313" key="2">
    <source>
        <dbReference type="EMBL" id="KAK9901063.1"/>
    </source>
</evidence>
<feature type="region of interest" description="Disordered" evidence="1">
    <location>
        <begin position="1"/>
        <end position="21"/>
    </location>
</feature>
<protein>
    <submittedName>
        <fullName evidence="2">Uncharacterized protein</fullName>
    </submittedName>
</protein>
<name>A0ABR2YAE3_9CHLO</name>
<dbReference type="EMBL" id="JALJOT010000019">
    <property type="protein sequence ID" value="KAK9901063.1"/>
    <property type="molecule type" value="Genomic_DNA"/>
</dbReference>
<reference evidence="2 3" key="1">
    <citation type="journal article" date="2024" name="Nat. Commun.">
        <title>Phylogenomics reveals the evolutionary origins of lichenization in chlorophyte algae.</title>
        <authorList>
            <person name="Puginier C."/>
            <person name="Libourel C."/>
            <person name="Otte J."/>
            <person name="Skaloud P."/>
            <person name="Haon M."/>
            <person name="Grisel S."/>
            <person name="Petersen M."/>
            <person name="Berrin J.G."/>
            <person name="Delaux P.M."/>
            <person name="Dal Grande F."/>
            <person name="Keller J."/>
        </authorList>
    </citation>
    <scope>NUCLEOTIDE SEQUENCE [LARGE SCALE GENOMIC DNA]</scope>
    <source>
        <strain evidence="2 3">SAG 216-7</strain>
    </source>
</reference>